<name>A0A2U2XGY9_9FLAO</name>
<protein>
    <submittedName>
        <fullName evidence="2">Uncharacterized protein</fullName>
    </submittedName>
</protein>
<dbReference type="Proteomes" id="UP000245370">
    <property type="component" value="Unassembled WGS sequence"/>
</dbReference>
<dbReference type="EMBL" id="QFRJ01000001">
    <property type="protein sequence ID" value="PWH86981.1"/>
    <property type="molecule type" value="Genomic_DNA"/>
</dbReference>
<reference evidence="2 3" key="2">
    <citation type="submission" date="2018-05" db="EMBL/GenBank/DDBJ databases">
        <authorList>
            <person name="Lanie J.A."/>
            <person name="Ng W.-L."/>
            <person name="Kazmierczak K.M."/>
            <person name="Andrzejewski T.M."/>
            <person name="Davidsen T.M."/>
            <person name="Wayne K.J."/>
            <person name="Tettelin H."/>
            <person name="Glass J.I."/>
            <person name="Rusch D."/>
            <person name="Podicherti R."/>
            <person name="Tsui H.-C.T."/>
            <person name="Winkler M.E."/>
        </authorList>
    </citation>
    <scope>NUCLEOTIDE SEQUENCE [LARGE SCALE GENOMIC DNA]</scope>
    <source>
        <strain evidence="2 3">C305</strain>
    </source>
</reference>
<evidence type="ECO:0000313" key="2">
    <source>
        <dbReference type="EMBL" id="PWH86981.1"/>
    </source>
</evidence>
<evidence type="ECO:0000256" key="1">
    <source>
        <dbReference type="SAM" id="Phobius"/>
    </source>
</evidence>
<reference evidence="2 3" key="1">
    <citation type="submission" date="2018-05" db="EMBL/GenBank/DDBJ databases">
        <title>Brumimicrobium oceani sp. nov., isolated from coastal sediment.</title>
        <authorList>
            <person name="Kou Y."/>
        </authorList>
    </citation>
    <scope>NUCLEOTIDE SEQUENCE [LARGE SCALE GENOMIC DNA]</scope>
    <source>
        <strain evidence="2 3">C305</strain>
    </source>
</reference>
<keyword evidence="1" id="KW-1133">Transmembrane helix</keyword>
<keyword evidence="1" id="KW-0472">Membrane</keyword>
<dbReference type="OrthoDB" id="663559at2"/>
<dbReference type="RefSeq" id="WP_109358059.1">
    <property type="nucleotide sequence ID" value="NZ_QFRJ01000001.1"/>
</dbReference>
<gene>
    <name evidence="2" type="ORF">DIT68_01605</name>
</gene>
<proteinExistence type="predicted"/>
<accession>A0A2U2XGY9</accession>
<feature type="transmembrane region" description="Helical" evidence="1">
    <location>
        <begin position="144"/>
        <end position="163"/>
    </location>
</feature>
<keyword evidence="3" id="KW-1185">Reference proteome</keyword>
<comment type="caution">
    <text evidence="2">The sequence shown here is derived from an EMBL/GenBank/DDBJ whole genome shotgun (WGS) entry which is preliminary data.</text>
</comment>
<keyword evidence="1" id="KW-0812">Transmembrane</keyword>
<organism evidence="2 3">
    <name type="scientific">Brumimicrobium oceani</name>
    <dbReference type="NCBI Taxonomy" id="2100725"/>
    <lineage>
        <taxon>Bacteria</taxon>
        <taxon>Pseudomonadati</taxon>
        <taxon>Bacteroidota</taxon>
        <taxon>Flavobacteriia</taxon>
        <taxon>Flavobacteriales</taxon>
        <taxon>Crocinitomicaceae</taxon>
        <taxon>Brumimicrobium</taxon>
    </lineage>
</organism>
<dbReference type="AlphaFoldDB" id="A0A2U2XGY9"/>
<evidence type="ECO:0000313" key="3">
    <source>
        <dbReference type="Proteomes" id="UP000245370"/>
    </source>
</evidence>
<sequence length="358" mass="41175">MEINKENYEAYLLDLWEGTLSDHQKLMLSNFLKNNPQFDEEEALTLTDDISIKEPAIQFDKAAIDFDEINTKNYEFFFVAYCEGDLSNKEKSLVDVFLAEHPSLQQKFTQFTKAKLPEETILYPNKEQLNSIPNSSMSLPIKRWIGLFAAASILVSLFLTFPFEGVESRYEMSETQELDIDKLLSKKIKNENKTIKKRLKTTQSTDFQNKNKKSIENRLQMADKPTKSIKGQRETKIKVTKTEKKDNLKLNAGIKDNDISEAMTSLASGLKTEQDNNLEKQISSTNKIQTLAEITNDFLRRKQVINEEGKANITAMINNTFSEINKNKKPIITIEDKPETKTTIFQLGAFKIERKTKK</sequence>